<gene>
    <name evidence="3" type="ORF">BAMA_19950</name>
</gene>
<proteinExistence type="predicted"/>
<dbReference type="Gene3D" id="3.90.850.10">
    <property type="entry name" value="Fumarylacetoacetase-like, C-terminal domain"/>
    <property type="match status" value="1"/>
</dbReference>
<keyword evidence="1" id="KW-0456">Lyase</keyword>
<comment type="caution">
    <text evidence="3">The sequence shown here is derived from an EMBL/GenBank/DDBJ whole genome shotgun (WGS) entry which is preliminary data.</text>
</comment>
<dbReference type="STRING" id="574376.BAMA_19950"/>
<dbReference type="AlphaFoldDB" id="A0A073K0L1"/>
<dbReference type="Pfam" id="PF01557">
    <property type="entry name" value="FAA_hydrolase"/>
    <property type="match status" value="1"/>
</dbReference>
<dbReference type="PANTHER" id="PTHR30143">
    <property type="entry name" value="ACID HYDRATASE"/>
    <property type="match status" value="1"/>
</dbReference>
<protein>
    <submittedName>
        <fullName evidence="3">2-keto-4-pentenoate hydratase</fullName>
    </submittedName>
</protein>
<evidence type="ECO:0000259" key="2">
    <source>
        <dbReference type="Pfam" id="PF01557"/>
    </source>
</evidence>
<dbReference type="OrthoDB" id="9792137at2"/>
<dbReference type="InterPro" id="IPR011234">
    <property type="entry name" value="Fumarylacetoacetase-like_C"/>
</dbReference>
<dbReference type="SUPFAM" id="SSF56529">
    <property type="entry name" value="FAH"/>
    <property type="match status" value="1"/>
</dbReference>
<dbReference type="Proteomes" id="UP000027822">
    <property type="component" value="Unassembled WGS sequence"/>
</dbReference>
<dbReference type="InterPro" id="IPR050772">
    <property type="entry name" value="Hydratase-Decarb/MhpD_sf"/>
</dbReference>
<dbReference type="RefSeq" id="WP_034638335.1">
    <property type="nucleotide sequence ID" value="NZ_CBCSJC010000007.1"/>
</dbReference>
<dbReference type="EMBL" id="JOTN01000005">
    <property type="protein sequence ID" value="KEK20030.1"/>
    <property type="molecule type" value="Genomic_DNA"/>
</dbReference>
<organism evidence="3 4">
    <name type="scientific">Bacillus manliponensis</name>
    <dbReference type="NCBI Taxonomy" id="574376"/>
    <lineage>
        <taxon>Bacteria</taxon>
        <taxon>Bacillati</taxon>
        <taxon>Bacillota</taxon>
        <taxon>Bacilli</taxon>
        <taxon>Bacillales</taxon>
        <taxon>Bacillaceae</taxon>
        <taxon>Bacillus</taxon>
        <taxon>Bacillus cereus group</taxon>
    </lineage>
</organism>
<name>A0A073K0L1_9BACI</name>
<dbReference type="eggNOG" id="COG3971">
    <property type="taxonomic scope" value="Bacteria"/>
</dbReference>
<dbReference type="PANTHER" id="PTHR30143:SF0">
    <property type="entry name" value="2-KETO-4-PENTENOATE HYDRATASE"/>
    <property type="match status" value="1"/>
</dbReference>
<evidence type="ECO:0000313" key="4">
    <source>
        <dbReference type="Proteomes" id="UP000027822"/>
    </source>
</evidence>
<reference evidence="3 4" key="1">
    <citation type="submission" date="2014-06" db="EMBL/GenBank/DDBJ databases">
        <title>Draft genome sequence of Bacillus manliponensis JCM 15802 (MCCC 1A00708).</title>
        <authorList>
            <person name="Lai Q."/>
            <person name="Liu Y."/>
            <person name="Shao Z."/>
        </authorList>
    </citation>
    <scope>NUCLEOTIDE SEQUENCE [LARGE SCALE GENOMIC DNA]</scope>
    <source>
        <strain evidence="3 4">JCM 15802</strain>
    </source>
</reference>
<dbReference type="GO" id="GO:0008684">
    <property type="term" value="F:2-oxopent-4-enoate hydratase activity"/>
    <property type="evidence" value="ECO:0007669"/>
    <property type="project" value="TreeGrafter"/>
</dbReference>
<feature type="domain" description="Fumarylacetoacetase-like C-terminal" evidence="2">
    <location>
        <begin position="88"/>
        <end position="254"/>
    </location>
</feature>
<sequence>MQVVIKKLADELMQAEKLCQSVSPITERHPELSVVDSYAIQLEVVERKRKEGKKVIGKKVGLTSKVMQQMLGVNEPDYGHLLDDMKLESGSTVSIHSFVSPKVEAEIGFVLSEDLCGPHITYVDVMMATKYVVPTIEIIDSRVADWKIKLIDTVADNGSSAKVVVGNKLSCISEVDLRTAGMSLCKNNNLVATGAGAAALGHPAQAIAWLANKLSEFHISLKAGELILPGALSGAIAVERGDKIRADFGSLGAVSVNFS</sequence>
<keyword evidence="4" id="KW-1185">Reference proteome</keyword>
<evidence type="ECO:0000256" key="1">
    <source>
        <dbReference type="ARBA" id="ARBA00023239"/>
    </source>
</evidence>
<dbReference type="GO" id="GO:0005737">
    <property type="term" value="C:cytoplasm"/>
    <property type="evidence" value="ECO:0007669"/>
    <property type="project" value="TreeGrafter"/>
</dbReference>
<accession>A0A073K0L1</accession>
<dbReference type="InterPro" id="IPR036663">
    <property type="entry name" value="Fumarylacetoacetase_C_sf"/>
</dbReference>
<evidence type="ECO:0000313" key="3">
    <source>
        <dbReference type="EMBL" id="KEK20030.1"/>
    </source>
</evidence>